<keyword evidence="4" id="KW-0131">Cell cycle</keyword>
<feature type="compositionally biased region" description="Low complexity" evidence="5">
    <location>
        <begin position="38"/>
        <end position="72"/>
    </location>
</feature>
<evidence type="ECO:0000313" key="8">
    <source>
        <dbReference type="Proteomes" id="UP000290289"/>
    </source>
</evidence>
<comment type="caution">
    <text evidence="7">The sequence shown here is derived from an EMBL/GenBank/DDBJ whole genome shotgun (WGS) entry which is preliminary data.</text>
</comment>
<evidence type="ECO:0000259" key="6">
    <source>
        <dbReference type="Pfam" id="PF02234"/>
    </source>
</evidence>
<feature type="compositionally biased region" description="Basic and acidic residues" evidence="5">
    <location>
        <begin position="110"/>
        <end position="120"/>
    </location>
</feature>
<keyword evidence="3" id="KW-0649">Protein kinase inhibitor</keyword>
<sequence length="359" mass="39572">MGKYMKKSKISGDVAVMEVSISPQSSLGVRTRAKTLALQKLQQQQQQKQENQDQSPSGESDSDSSSLYYLQLRSRRLEKPPLRNDAVKKQSQSGGINEPSEKPGGGCCGESRRGPVESRPKSRLSVGSSVELDWAGPVERKEKEGEEGCFGNFGSGAEYGNDLGVEASFGENNLDFEARDRSTRETTPCSFIRESDTIGTPGSTTRRTSSISTHRRVRNNVQRNIPTTLEMEEFFARHEEEQQKIFIEKYNFDIINDLPLPGRKSQVRLPLSDVGCFLVTGFGVIFVHGPDCTQLDCVSSLLRLSSVGSSTRASVPVIADNRKMKIGSTESVRMGEIETITSSEKEAVYKTAALPMTRV</sequence>
<dbReference type="EMBL" id="RDQH01000336">
    <property type="protein sequence ID" value="RXH87116.1"/>
    <property type="molecule type" value="Genomic_DNA"/>
</dbReference>
<dbReference type="GO" id="GO:0005654">
    <property type="term" value="C:nucleoplasm"/>
    <property type="evidence" value="ECO:0007669"/>
    <property type="project" value="UniProtKB-SubCell"/>
</dbReference>
<keyword evidence="8" id="KW-1185">Reference proteome</keyword>
<protein>
    <recommendedName>
        <fullName evidence="6">Cyclin-dependent kinase inhibitor domain-containing protein</fullName>
    </recommendedName>
</protein>
<accession>A0A498IV30</accession>
<evidence type="ECO:0000256" key="2">
    <source>
        <dbReference type="ARBA" id="ARBA00010274"/>
    </source>
</evidence>
<evidence type="ECO:0000256" key="5">
    <source>
        <dbReference type="SAM" id="MobiDB-lite"/>
    </source>
</evidence>
<feature type="region of interest" description="Disordered" evidence="5">
    <location>
        <begin position="1"/>
        <end position="127"/>
    </location>
</feature>
<feature type="domain" description="Cyclin-dependent kinase inhibitor" evidence="6">
    <location>
        <begin position="223"/>
        <end position="263"/>
    </location>
</feature>
<dbReference type="Pfam" id="PF02234">
    <property type="entry name" value="CDI"/>
    <property type="match status" value="1"/>
</dbReference>
<dbReference type="InterPro" id="IPR003175">
    <property type="entry name" value="CDI_dom"/>
</dbReference>
<gene>
    <name evidence="7" type="ORF">DVH24_028616</name>
</gene>
<dbReference type="PANTHER" id="PTHR46776">
    <property type="entry name" value="CYCLIN-DEPENDENT KINASE INHIBITOR 4-RELATED"/>
    <property type="match status" value="1"/>
</dbReference>
<reference evidence="7 8" key="1">
    <citation type="submission" date="2018-10" db="EMBL/GenBank/DDBJ databases">
        <title>A high-quality apple genome assembly.</title>
        <authorList>
            <person name="Hu J."/>
        </authorList>
    </citation>
    <scope>NUCLEOTIDE SEQUENCE [LARGE SCALE GENOMIC DNA]</scope>
    <source>
        <strain evidence="8">cv. HFTH1</strain>
        <tissue evidence="7">Young leaf</tissue>
    </source>
</reference>
<dbReference type="GO" id="GO:0004861">
    <property type="term" value="F:cyclin-dependent protein serine/threonine kinase inhibitor activity"/>
    <property type="evidence" value="ECO:0007669"/>
    <property type="project" value="InterPro"/>
</dbReference>
<evidence type="ECO:0000313" key="7">
    <source>
        <dbReference type="EMBL" id="RXH87116.1"/>
    </source>
</evidence>
<comment type="subcellular location">
    <subcellularLocation>
        <location evidence="1">Nucleus</location>
        <location evidence="1">Nucleoplasm</location>
    </subcellularLocation>
</comment>
<proteinExistence type="inferred from homology"/>
<dbReference type="Proteomes" id="UP000290289">
    <property type="component" value="Chromosome 10"/>
</dbReference>
<organism evidence="7 8">
    <name type="scientific">Malus domestica</name>
    <name type="common">Apple</name>
    <name type="synonym">Pyrus malus</name>
    <dbReference type="NCBI Taxonomy" id="3750"/>
    <lineage>
        <taxon>Eukaryota</taxon>
        <taxon>Viridiplantae</taxon>
        <taxon>Streptophyta</taxon>
        <taxon>Embryophyta</taxon>
        <taxon>Tracheophyta</taxon>
        <taxon>Spermatophyta</taxon>
        <taxon>Magnoliopsida</taxon>
        <taxon>eudicotyledons</taxon>
        <taxon>Gunneridae</taxon>
        <taxon>Pentapetalae</taxon>
        <taxon>rosids</taxon>
        <taxon>fabids</taxon>
        <taxon>Rosales</taxon>
        <taxon>Rosaceae</taxon>
        <taxon>Amygdaloideae</taxon>
        <taxon>Maleae</taxon>
        <taxon>Malus</taxon>
    </lineage>
</organism>
<dbReference type="AlphaFoldDB" id="A0A498IV30"/>
<dbReference type="Gene3D" id="4.10.365.10">
    <property type="entry name" value="p27"/>
    <property type="match status" value="1"/>
</dbReference>
<dbReference type="GO" id="GO:0051726">
    <property type="term" value="P:regulation of cell cycle"/>
    <property type="evidence" value="ECO:0007669"/>
    <property type="project" value="InterPro"/>
</dbReference>
<comment type="similarity">
    <text evidence="2">Belongs to the CDI family. ICK/KRP subfamily.</text>
</comment>
<name>A0A498IV30_MALDO</name>
<feature type="compositionally biased region" description="Basic and acidic residues" evidence="5">
    <location>
        <begin position="75"/>
        <end position="88"/>
    </location>
</feature>
<evidence type="ECO:0000256" key="3">
    <source>
        <dbReference type="ARBA" id="ARBA00023013"/>
    </source>
</evidence>
<dbReference type="InterPro" id="IPR044275">
    <property type="entry name" value="KRP"/>
</dbReference>
<evidence type="ECO:0000256" key="4">
    <source>
        <dbReference type="ARBA" id="ARBA00023306"/>
    </source>
</evidence>
<dbReference type="InterPro" id="IPR044898">
    <property type="entry name" value="CDI_dom_sf"/>
</dbReference>
<evidence type="ECO:0000256" key="1">
    <source>
        <dbReference type="ARBA" id="ARBA00004642"/>
    </source>
</evidence>